<proteinExistence type="predicted"/>
<evidence type="ECO:0000313" key="2">
    <source>
        <dbReference type="EMBL" id="VDO39148.1"/>
    </source>
</evidence>
<feature type="compositionally biased region" description="Pro residues" evidence="1">
    <location>
        <begin position="65"/>
        <end position="84"/>
    </location>
</feature>
<reference evidence="4" key="1">
    <citation type="submission" date="2017-02" db="UniProtKB">
        <authorList>
            <consortium name="WormBaseParasite"/>
        </authorList>
    </citation>
    <scope>IDENTIFICATION</scope>
</reference>
<keyword evidence="3" id="KW-1185">Reference proteome</keyword>
<accession>A0A0N4WGW4</accession>
<name>A0A0N4WGW4_HAEPC</name>
<feature type="region of interest" description="Disordered" evidence="1">
    <location>
        <begin position="65"/>
        <end position="87"/>
    </location>
</feature>
<dbReference type="AlphaFoldDB" id="A0A0N4WGW4"/>
<reference evidence="2 3" key="2">
    <citation type="submission" date="2018-11" db="EMBL/GenBank/DDBJ databases">
        <authorList>
            <consortium name="Pathogen Informatics"/>
        </authorList>
    </citation>
    <scope>NUCLEOTIDE SEQUENCE [LARGE SCALE GENOMIC DNA]</scope>
    <source>
        <strain evidence="2 3">MHpl1</strain>
    </source>
</reference>
<sequence>MGTGGMVAMGGMGILEELWELLGLEGLLGLRGLGGLLEPAPKVKGKGHDTIMLLFASSPSIRALPPPAPLQLPPPAPQLPPPLRLPRSPISRPLPQVIVHSEPMKKGYSGEFNLIFS</sequence>
<evidence type="ECO:0000313" key="4">
    <source>
        <dbReference type="WBParaSite" id="HPLM_0001008101-mRNA-1"/>
    </source>
</evidence>
<organism evidence="4">
    <name type="scientific">Haemonchus placei</name>
    <name type="common">Barber's pole worm</name>
    <dbReference type="NCBI Taxonomy" id="6290"/>
    <lineage>
        <taxon>Eukaryota</taxon>
        <taxon>Metazoa</taxon>
        <taxon>Ecdysozoa</taxon>
        <taxon>Nematoda</taxon>
        <taxon>Chromadorea</taxon>
        <taxon>Rhabditida</taxon>
        <taxon>Rhabditina</taxon>
        <taxon>Rhabditomorpha</taxon>
        <taxon>Strongyloidea</taxon>
        <taxon>Trichostrongylidae</taxon>
        <taxon>Haemonchus</taxon>
    </lineage>
</organism>
<gene>
    <name evidence="2" type="ORF">HPLM_LOCUS10073</name>
</gene>
<dbReference type="Proteomes" id="UP000268014">
    <property type="component" value="Unassembled WGS sequence"/>
</dbReference>
<dbReference type="EMBL" id="UZAF01017210">
    <property type="protein sequence ID" value="VDO39148.1"/>
    <property type="molecule type" value="Genomic_DNA"/>
</dbReference>
<evidence type="ECO:0000256" key="1">
    <source>
        <dbReference type="SAM" id="MobiDB-lite"/>
    </source>
</evidence>
<protein>
    <submittedName>
        <fullName evidence="2 4">Uncharacterized protein</fullName>
    </submittedName>
</protein>
<dbReference type="WBParaSite" id="HPLM_0001008101-mRNA-1">
    <property type="protein sequence ID" value="HPLM_0001008101-mRNA-1"/>
    <property type="gene ID" value="HPLM_0001008101"/>
</dbReference>
<evidence type="ECO:0000313" key="3">
    <source>
        <dbReference type="Proteomes" id="UP000268014"/>
    </source>
</evidence>